<name>A0A165XRV5_9AGAM</name>
<reference evidence="1 2" key="1">
    <citation type="journal article" date="2016" name="Mol. Biol. Evol.">
        <title>Comparative Genomics of Early-Diverging Mushroom-Forming Fungi Provides Insights into the Origins of Lignocellulose Decay Capabilities.</title>
        <authorList>
            <person name="Nagy L.G."/>
            <person name="Riley R."/>
            <person name="Tritt A."/>
            <person name="Adam C."/>
            <person name="Daum C."/>
            <person name="Floudas D."/>
            <person name="Sun H."/>
            <person name="Yadav J.S."/>
            <person name="Pangilinan J."/>
            <person name="Larsson K.H."/>
            <person name="Matsuura K."/>
            <person name="Barry K."/>
            <person name="Labutti K."/>
            <person name="Kuo R."/>
            <person name="Ohm R.A."/>
            <person name="Bhattacharya S.S."/>
            <person name="Shirouzu T."/>
            <person name="Yoshinaga Y."/>
            <person name="Martin F.M."/>
            <person name="Grigoriev I.V."/>
            <person name="Hibbett D.S."/>
        </authorList>
    </citation>
    <scope>NUCLEOTIDE SEQUENCE [LARGE SCALE GENOMIC DNA]</scope>
    <source>
        <strain evidence="1 2">HHB10207 ss-3</strain>
    </source>
</reference>
<protein>
    <submittedName>
        <fullName evidence="1">Uncharacterized protein</fullName>
    </submittedName>
</protein>
<dbReference type="AlphaFoldDB" id="A0A165XRV5"/>
<evidence type="ECO:0000313" key="2">
    <source>
        <dbReference type="Proteomes" id="UP000076798"/>
    </source>
</evidence>
<accession>A0A165XRV5</accession>
<keyword evidence="2" id="KW-1185">Reference proteome</keyword>
<proteinExistence type="predicted"/>
<evidence type="ECO:0000313" key="1">
    <source>
        <dbReference type="EMBL" id="KZT32479.1"/>
    </source>
</evidence>
<dbReference type="Proteomes" id="UP000076798">
    <property type="component" value="Unassembled WGS sequence"/>
</dbReference>
<dbReference type="EMBL" id="KV428328">
    <property type="protein sequence ID" value="KZT32479.1"/>
    <property type="molecule type" value="Genomic_DNA"/>
</dbReference>
<gene>
    <name evidence="1" type="ORF">SISSUDRAFT_535210</name>
</gene>
<sequence length="91" mass="10134">MFSLSSKSLIHTVFSPSLTSCMYPTRPSLPSQKSLANKLLNQTLRDVPRNSSAIPSFPHLPRSGRCRRLQATPGRQTRVSSVLYTLFFGPL</sequence>
<dbReference type="PROSITE" id="PS51257">
    <property type="entry name" value="PROKAR_LIPOPROTEIN"/>
    <property type="match status" value="1"/>
</dbReference>
<organism evidence="1 2">
    <name type="scientific">Sistotremastrum suecicum HHB10207 ss-3</name>
    <dbReference type="NCBI Taxonomy" id="1314776"/>
    <lineage>
        <taxon>Eukaryota</taxon>
        <taxon>Fungi</taxon>
        <taxon>Dikarya</taxon>
        <taxon>Basidiomycota</taxon>
        <taxon>Agaricomycotina</taxon>
        <taxon>Agaricomycetes</taxon>
        <taxon>Sistotremastrales</taxon>
        <taxon>Sistotremastraceae</taxon>
        <taxon>Sistotremastrum</taxon>
    </lineage>
</organism>